<evidence type="ECO:0000256" key="1">
    <source>
        <dbReference type="SAM" id="Phobius"/>
    </source>
</evidence>
<keyword evidence="1" id="KW-1133">Transmembrane helix</keyword>
<keyword evidence="1" id="KW-0472">Membrane</keyword>
<feature type="transmembrane region" description="Helical" evidence="1">
    <location>
        <begin position="137"/>
        <end position="153"/>
    </location>
</feature>
<keyword evidence="3" id="KW-1185">Reference proteome</keyword>
<sequence length="204" mass="21165">MTLALLAFVAAAALPVFFARLRSAPAWLLLQAAALAWASMARHGEPDLHAFAALAELLLVRGLVAPLLLRRAIREHGGQNVELMPGNLFVWAIAIGLIALAFQFGVTGGDPHALVLGAVAATVTVALLLLATSDRPPAQLVAVLFIENAIALFETTLPEPWPTPVHLALSAVYLLTVAVGAWLIAQAGPRAEAARQAAEGGGAS</sequence>
<accession>A0A7W8M715</accession>
<gene>
    <name evidence="2" type="ORF">HNQ70_000086</name>
</gene>
<evidence type="ECO:0000313" key="2">
    <source>
        <dbReference type="EMBL" id="MBB5270102.1"/>
    </source>
</evidence>
<keyword evidence="1" id="KW-0812">Transmembrane</keyword>
<feature type="transmembrane region" description="Helical" evidence="1">
    <location>
        <begin position="165"/>
        <end position="185"/>
    </location>
</feature>
<organism evidence="2 3">
    <name type="scientific">Quisquiliibacterium transsilvanicum</name>
    <dbReference type="NCBI Taxonomy" id="1549638"/>
    <lineage>
        <taxon>Bacteria</taxon>
        <taxon>Pseudomonadati</taxon>
        <taxon>Pseudomonadota</taxon>
        <taxon>Betaproteobacteria</taxon>
        <taxon>Burkholderiales</taxon>
        <taxon>Burkholderiaceae</taxon>
        <taxon>Quisquiliibacterium</taxon>
    </lineage>
</organism>
<feature type="transmembrane region" description="Helical" evidence="1">
    <location>
        <begin position="112"/>
        <end position="130"/>
    </location>
</feature>
<dbReference type="RefSeq" id="WP_183963227.1">
    <property type="nucleotide sequence ID" value="NZ_BAABEW010000003.1"/>
</dbReference>
<feature type="transmembrane region" description="Helical" evidence="1">
    <location>
        <begin position="88"/>
        <end position="106"/>
    </location>
</feature>
<dbReference type="Proteomes" id="UP000532440">
    <property type="component" value="Unassembled WGS sequence"/>
</dbReference>
<name>A0A7W8M715_9BURK</name>
<comment type="caution">
    <text evidence="2">The sequence shown here is derived from an EMBL/GenBank/DDBJ whole genome shotgun (WGS) entry which is preliminary data.</text>
</comment>
<dbReference type="EMBL" id="JACHGB010000001">
    <property type="protein sequence ID" value="MBB5270102.1"/>
    <property type="molecule type" value="Genomic_DNA"/>
</dbReference>
<protein>
    <submittedName>
        <fullName evidence="2">Uncharacterized protein</fullName>
    </submittedName>
</protein>
<evidence type="ECO:0000313" key="3">
    <source>
        <dbReference type="Proteomes" id="UP000532440"/>
    </source>
</evidence>
<proteinExistence type="predicted"/>
<feature type="transmembrane region" description="Helical" evidence="1">
    <location>
        <begin position="48"/>
        <end position="68"/>
    </location>
</feature>
<dbReference type="AlphaFoldDB" id="A0A7W8M715"/>
<reference evidence="2 3" key="1">
    <citation type="submission" date="2020-08" db="EMBL/GenBank/DDBJ databases">
        <title>Genomic Encyclopedia of Type Strains, Phase IV (KMG-IV): sequencing the most valuable type-strain genomes for metagenomic binning, comparative biology and taxonomic classification.</title>
        <authorList>
            <person name="Goeker M."/>
        </authorList>
    </citation>
    <scope>NUCLEOTIDE SEQUENCE [LARGE SCALE GENOMIC DNA]</scope>
    <source>
        <strain evidence="2 3">DSM 29781</strain>
    </source>
</reference>